<dbReference type="AlphaFoldDB" id="A0AAW0BMB2"/>
<evidence type="ECO:0000313" key="2">
    <source>
        <dbReference type="EMBL" id="KAK7027411.1"/>
    </source>
</evidence>
<accession>A0AAW0BMB2</accession>
<dbReference type="EMBL" id="JAYKXP010000096">
    <property type="protein sequence ID" value="KAK7027411.1"/>
    <property type="molecule type" value="Genomic_DNA"/>
</dbReference>
<keyword evidence="3" id="KW-1185">Reference proteome</keyword>
<gene>
    <name evidence="2" type="ORF">VNI00_015247</name>
</gene>
<reference evidence="2 3" key="1">
    <citation type="submission" date="2024-01" db="EMBL/GenBank/DDBJ databases">
        <title>A draft genome for a cacao thread blight-causing isolate of Paramarasmius palmivorus.</title>
        <authorList>
            <person name="Baruah I.K."/>
            <person name="Bukari Y."/>
            <person name="Amoako-Attah I."/>
            <person name="Meinhardt L.W."/>
            <person name="Bailey B.A."/>
            <person name="Cohen S.P."/>
        </authorList>
    </citation>
    <scope>NUCLEOTIDE SEQUENCE [LARGE SCALE GENOMIC DNA]</scope>
    <source>
        <strain evidence="2 3">GH-12</strain>
    </source>
</reference>
<proteinExistence type="predicted"/>
<dbReference type="Proteomes" id="UP001383192">
    <property type="component" value="Unassembled WGS sequence"/>
</dbReference>
<evidence type="ECO:0000256" key="1">
    <source>
        <dbReference type="SAM" id="MobiDB-lite"/>
    </source>
</evidence>
<evidence type="ECO:0000313" key="3">
    <source>
        <dbReference type="Proteomes" id="UP001383192"/>
    </source>
</evidence>
<protein>
    <submittedName>
        <fullName evidence="2">Uncharacterized protein</fullName>
    </submittedName>
</protein>
<sequence>MPSTRCSAETPDVRAGVSEANPPEGESDPDGEEPSCGPARQGSSSGDNSGGDQGLKTVLYFPVDGVPRLVDVPRRSLRGQQYGPYVDGLGVGAVCVTFMLTTPPDHYLVVYLDQTVAFQSFKNRFVTHMLEVLVGPGKKRPWFGPLLVEYQRENAFTVDNMKEEVVCVIRHLHTVYERLHKDPLVAYDAIPLDTSVKAVSPREFFSTYGGDVKALLE</sequence>
<feature type="region of interest" description="Disordered" evidence="1">
    <location>
        <begin position="1"/>
        <end position="54"/>
    </location>
</feature>
<name>A0AAW0BMB2_9AGAR</name>
<organism evidence="2 3">
    <name type="scientific">Paramarasmius palmivorus</name>
    <dbReference type="NCBI Taxonomy" id="297713"/>
    <lineage>
        <taxon>Eukaryota</taxon>
        <taxon>Fungi</taxon>
        <taxon>Dikarya</taxon>
        <taxon>Basidiomycota</taxon>
        <taxon>Agaricomycotina</taxon>
        <taxon>Agaricomycetes</taxon>
        <taxon>Agaricomycetidae</taxon>
        <taxon>Agaricales</taxon>
        <taxon>Marasmiineae</taxon>
        <taxon>Marasmiaceae</taxon>
        <taxon>Paramarasmius</taxon>
    </lineage>
</organism>
<comment type="caution">
    <text evidence="2">The sequence shown here is derived from an EMBL/GenBank/DDBJ whole genome shotgun (WGS) entry which is preliminary data.</text>
</comment>